<dbReference type="InterPro" id="IPR051262">
    <property type="entry name" value="SMP-30/CGR1_Lactonase"/>
</dbReference>
<dbReference type="STRING" id="1249552.PS2015_134"/>
<dbReference type="EMBL" id="CP013189">
    <property type="protein sequence ID" value="ALO44829.1"/>
    <property type="molecule type" value="Genomic_DNA"/>
</dbReference>
<dbReference type="PANTHER" id="PTHR47572:SF4">
    <property type="entry name" value="LACTONASE DRP35"/>
    <property type="match status" value="1"/>
</dbReference>
<evidence type="ECO:0000313" key="5">
    <source>
        <dbReference type="Proteomes" id="UP000065641"/>
    </source>
</evidence>
<evidence type="ECO:0000256" key="1">
    <source>
        <dbReference type="ARBA" id="ARBA00022801"/>
    </source>
</evidence>
<dbReference type="PATRIC" id="fig|1249552.3.peg.136"/>
<dbReference type="Pfam" id="PF08450">
    <property type="entry name" value="SGL"/>
    <property type="match status" value="1"/>
</dbReference>
<evidence type="ECO:0000256" key="2">
    <source>
        <dbReference type="SAM" id="SignalP"/>
    </source>
</evidence>
<dbReference type="InterPro" id="IPR013658">
    <property type="entry name" value="SGL"/>
</dbReference>
<dbReference type="Gene3D" id="2.120.10.30">
    <property type="entry name" value="TolB, C-terminal domain"/>
    <property type="match status" value="1"/>
</dbReference>
<reference evidence="4 5" key="1">
    <citation type="submission" date="2015-11" db="EMBL/GenBank/DDBJ databases">
        <authorList>
            <person name="Zhang Y."/>
            <person name="Guo Z."/>
        </authorList>
    </citation>
    <scope>NUCLEOTIDE SEQUENCE [LARGE SCALE GENOMIC DNA]</scope>
    <source>
        <strain evidence="4 5">KCTC 32221</strain>
    </source>
</reference>
<dbReference type="AlphaFoldDB" id="A0A0S2K948"/>
<organism evidence="4 5">
    <name type="scientific">Pseudohongiella spirulinae</name>
    <dbReference type="NCBI Taxonomy" id="1249552"/>
    <lineage>
        <taxon>Bacteria</taxon>
        <taxon>Pseudomonadati</taxon>
        <taxon>Pseudomonadota</taxon>
        <taxon>Gammaproteobacteria</taxon>
        <taxon>Pseudomonadales</taxon>
        <taxon>Pseudohongiellaceae</taxon>
        <taxon>Pseudohongiella</taxon>
    </lineage>
</organism>
<sequence precursor="true">MNNKTSALGALMLGLLAVAPMSMAQPASLVAPGAQVQLLTDGFIFTEGPIADAQGNVYFSDIPANRIHVWTNQGELQTFRENTNGTNGLFFNADWQLYGCEGGAGRITRMDADGNVEVVVDQYQGAAFNSPNDLWIDADGGIYFTDPRYGNESNTPQDGYHVYYLAPGADSAERIIDDLVKPNGIIGTRDGRTLYVADHLGNQTFAYDISAPGQVDNKRLIAAQGSDGVTLDEYGNLYLTGGNNITVYSPTGEQLASMEFPLAPANMTFGGPQRDVLYVTARSSLFALQMNVKGMY</sequence>
<evidence type="ECO:0000313" key="4">
    <source>
        <dbReference type="EMBL" id="ALO44829.1"/>
    </source>
</evidence>
<keyword evidence="1" id="KW-0378">Hydrolase</keyword>
<feature type="signal peptide" evidence="2">
    <location>
        <begin position="1"/>
        <end position="24"/>
    </location>
</feature>
<keyword evidence="5" id="KW-1185">Reference proteome</keyword>
<dbReference type="GO" id="GO:0016787">
    <property type="term" value="F:hydrolase activity"/>
    <property type="evidence" value="ECO:0007669"/>
    <property type="project" value="UniProtKB-KW"/>
</dbReference>
<proteinExistence type="predicted"/>
<protein>
    <submittedName>
        <fullName evidence="4">Gluconolactonase</fullName>
    </submittedName>
</protein>
<dbReference type="Proteomes" id="UP000065641">
    <property type="component" value="Chromosome"/>
</dbReference>
<dbReference type="SUPFAM" id="SSF63829">
    <property type="entry name" value="Calcium-dependent phosphotriesterase"/>
    <property type="match status" value="1"/>
</dbReference>
<feature type="domain" description="SMP-30/Gluconolactonase/LRE-like region" evidence="3">
    <location>
        <begin position="45"/>
        <end position="281"/>
    </location>
</feature>
<keyword evidence="2" id="KW-0732">Signal</keyword>
<dbReference type="KEGG" id="pspi:PS2015_134"/>
<dbReference type="PANTHER" id="PTHR47572">
    <property type="entry name" value="LIPOPROTEIN-RELATED"/>
    <property type="match status" value="1"/>
</dbReference>
<name>A0A0S2K948_9GAMM</name>
<feature type="chain" id="PRO_5006601322" evidence="2">
    <location>
        <begin position="25"/>
        <end position="296"/>
    </location>
</feature>
<dbReference type="InterPro" id="IPR011042">
    <property type="entry name" value="6-blade_b-propeller_TolB-like"/>
</dbReference>
<evidence type="ECO:0000259" key="3">
    <source>
        <dbReference type="Pfam" id="PF08450"/>
    </source>
</evidence>
<accession>A0A0S2K948</accession>
<dbReference type="RefSeq" id="WP_058020357.1">
    <property type="nucleotide sequence ID" value="NZ_CP013189.1"/>
</dbReference>
<gene>
    <name evidence="4" type="ORF">PS2015_134</name>
</gene>